<evidence type="ECO:0000313" key="2">
    <source>
        <dbReference type="EMBL" id="OHT08519.1"/>
    </source>
</evidence>
<sequence length="125" mass="13429">MMGNIFSALAGDEPSTKSASKSESGELEDGEVGDNSSEPQQVSPPDDHDENMAAPPSNDDEDGQIMPSNADGNDMNDMNDMDGDLGDPFDEPMNENAVNDDENDGWDHDLGNAQEDADPFDDEDF</sequence>
<gene>
    <name evidence="2" type="ORF">TRFO_22944</name>
</gene>
<comment type="caution">
    <text evidence="2">The sequence shown here is derived from an EMBL/GenBank/DDBJ whole genome shotgun (WGS) entry which is preliminary data.</text>
</comment>
<accession>A0A1J4KAR1</accession>
<proteinExistence type="predicted"/>
<feature type="region of interest" description="Disordered" evidence="1">
    <location>
        <begin position="1"/>
        <end position="125"/>
    </location>
</feature>
<dbReference type="Proteomes" id="UP000179807">
    <property type="component" value="Unassembled WGS sequence"/>
</dbReference>
<evidence type="ECO:0000313" key="3">
    <source>
        <dbReference type="Proteomes" id="UP000179807"/>
    </source>
</evidence>
<dbReference type="EMBL" id="MLAK01000665">
    <property type="protein sequence ID" value="OHT08519.1"/>
    <property type="molecule type" value="Genomic_DNA"/>
</dbReference>
<protein>
    <submittedName>
        <fullName evidence="2">Uncharacterized protein</fullName>
    </submittedName>
</protein>
<feature type="compositionally biased region" description="Acidic residues" evidence="1">
    <location>
        <begin position="77"/>
        <end position="104"/>
    </location>
</feature>
<reference evidence="2" key="1">
    <citation type="submission" date="2016-10" db="EMBL/GenBank/DDBJ databases">
        <authorList>
            <person name="Benchimol M."/>
            <person name="Almeida L.G."/>
            <person name="Vasconcelos A.T."/>
            <person name="Perreira-Neves A."/>
            <person name="Rosa I.A."/>
            <person name="Tasca T."/>
            <person name="Bogo M.R."/>
            <person name="de Souza W."/>
        </authorList>
    </citation>
    <scope>NUCLEOTIDE SEQUENCE [LARGE SCALE GENOMIC DNA]</scope>
    <source>
        <strain evidence="2">K</strain>
    </source>
</reference>
<dbReference type="GeneID" id="94837572"/>
<keyword evidence="3" id="KW-1185">Reference proteome</keyword>
<organism evidence="2 3">
    <name type="scientific">Tritrichomonas foetus</name>
    <dbReference type="NCBI Taxonomy" id="1144522"/>
    <lineage>
        <taxon>Eukaryota</taxon>
        <taxon>Metamonada</taxon>
        <taxon>Parabasalia</taxon>
        <taxon>Tritrichomonadida</taxon>
        <taxon>Tritrichomonadidae</taxon>
        <taxon>Tritrichomonas</taxon>
    </lineage>
</organism>
<dbReference type="VEuPathDB" id="TrichDB:TRFO_22944"/>
<name>A0A1J4KAR1_9EUKA</name>
<feature type="compositionally biased region" description="Polar residues" evidence="1">
    <location>
        <begin position="34"/>
        <end position="43"/>
    </location>
</feature>
<dbReference type="AlphaFoldDB" id="A0A1J4KAR1"/>
<dbReference type="RefSeq" id="XP_068361655.1">
    <property type="nucleotide sequence ID" value="XM_068502868.1"/>
</dbReference>
<feature type="compositionally biased region" description="Acidic residues" evidence="1">
    <location>
        <begin position="115"/>
        <end position="125"/>
    </location>
</feature>
<evidence type="ECO:0000256" key="1">
    <source>
        <dbReference type="SAM" id="MobiDB-lite"/>
    </source>
</evidence>